<feature type="binding site" evidence="5">
    <location>
        <begin position="170"/>
        <end position="173"/>
    </location>
    <ligand>
        <name>spermidine</name>
        <dbReference type="ChEBI" id="CHEBI:57834"/>
    </ligand>
</feature>
<dbReference type="GO" id="GO:0019808">
    <property type="term" value="F:polyamine binding"/>
    <property type="evidence" value="ECO:0007669"/>
    <property type="project" value="InterPro"/>
</dbReference>
<dbReference type="PROSITE" id="PS51257">
    <property type="entry name" value="PROKAR_LIPOPROTEIN"/>
    <property type="match status" value="1"/>
</dbReference>
<protein>
    <submittedName>
        <fullName evidence="7">Spermidine/putrescine ABC transporter, periplasmic binding protein</fullName>
    </submittedName>
</protein>
<feature type="signal peptide" evidence="6">
    <location>
        <begin position="1"/>
        <end position="29"/>
    </location>
</feature>
<keyword evidence="2" id="KW-0813">Transport</keyword>
<feature type="chain" id="PRO_5002605335" evidence="6">
    <location>
        <begin position="30"/>
        <end position="348"/>
    </location>
</feature>
<dbReference type="InterPro" id="IPR001188">
    <property type="entry name" value="Sperm_putr-bd"/>
</dbReference>
<keyword evidence="4" id="KW-0574">Periplasm</keyword>
<dbReference type="SUPFAM" id="SSF53850">
    <property type="entry name" value="Periplasmic binding protein-like II"/>
    <property type="match status" value="1"/>
</dbReference>
<gene>
    <name evidence="7" type="primary">potD</name>
    <name evidence="7" type="ordered locus">TPASS_0655</name>
</gene>
<evidence type="ECO:0000256" key="4">
    <source>
        <dbReference type="ARBA" id="ARBA00022764"/>
    </source>
</evidence>
<evidence type="ECO:0000256" key="5">
    <source>
        <dbReference type="PIRSR" id="PIRSR019574-1"/>
    </source>
</evidence>
<reference evidence="7 8" key="1">
    <citation type="journal article" date="2008" name="BMC Microbiol.">
        <title>Complete genome sequence of Treponema pallidum ssp. pallidum strain SS14 determined with oligonucleotide arrays.</title>
        <authorList>
            <person name="Matejkova P."/>
            <person name="Strouhal M."/>
            <person name="Smajs D."/>
            <person name="Norris S.J."/>
            <person name="Palzkill T."/>
            <person name="Petrosino J.F."/>
            <person name="Sodergren E."/>
            <person name="Norton J.E."/>
            <person name="Singh J."/>
            <person name="Richmond T.A."/>
            <person name="Molla M.N."/>
            <person name="Albert T.J."/>
            <person name="Weinstock G.M."/>
        </authorList>
    </citation>
    <scope>NUCLEOTIDE SEQUENCE [LARGE SCALE GENOMIC DNA]</scope>
    <source>
        <strain evidence="7 8">SS14</strain>
    </source>
</reference>
<dbReference type="PATRIC" id="fig|455434.6.peg.649"/>
<sequence length="348" mass="39752">MKRFCVSSSRILSLLFLSLWMGSCLQTRQDVLYLYNWTYYTPTSLIKKFEQQYNVQVVYDDYASNEDMFAKLSIGASGYDLVVPSGDFVSIMKRKHLLEKIDLSKIPNVQFIKESVRARIAYDPKMEYSVPYYLGAAGIAVNKKAVPSYARTWSIFSRKDLAYRMSMMDDMREVMGAALASLGYNVNTKNEQELAQAAILVTDHWKPNLVKFDSDGYAKSFASGDFVVAHGFAEAFFAETPEAMHEHIDFFIPQDVASPVYVDSFCIPKGARNRDLAHAFINFFLEPAHYAEFLDTFGFPSTIHREAAAYQKKTPYYSEHDLERGTLKTDVGAAIEHYNAHWNAVRFR</sequence>
<dbReference type="SMR" id="A0A0H3BL20"/>
<dbReference type="CDD" id="cd13662">
    <property type="entry name" value="PBP2_TpPotD_like"/>
    <property type="match status" value="1"/>
</dbReference>
<dbReference type="PIRSF" id="PIRSF019574">
    <property type="entry name" value="Periplasmic_polyamine_BP"/>
    <property type="match status" value="1"/>
</dbReference>
<keyword evidence="3 6" id="KW-0732">Signal</keyword>
<evidence type="ECO:0000256" key="2">
    <source>
        <dbReference type="ARBA" id="ARBA00022448"/>
    </source>
</evidence>
<dbReference type="KEGG" id="tpp:TPASS_0655"/>
<dbReference type="GO" id="GO:0042597">
    <property type="term" value="C:periplasmic space"/>
    <property type="evidence" value="ECO:0007669"/>
    <property type="project" value="UniProtKB-SubCell"/>
</dbReference>
<dbReference type="GeneID" id="93876423"/>
<dbReference type="InterPro" id="IPR006059">
    <property type="entry name" value="SBP"/>
</dbReference>
<evidence type="ECO:0000313" key="7">
    <source>
        <dbReference type="EMBL" id="ACD71073.1"/>
    </source>
</evidence>
<accession>A0A0H3BL20</accession>
<evidence type="ECO:0000256" key="1">
    <source>
        <dbReference type="ARBA" id="ARBA00004418"/>
    </source>
</evidence>
<dbReference type="Gene3D" id="3.40.190.10">
    <property type="entry name" value="Periplasmic binding protein-like II"/>
    <property type="match status" value="2"/>
</dbReference>
<evidence type="ECO:0000313" key="8">
    <source>
        <dbReference type="Proteomes" id="UP000001202"/>
    </source>
</evidence>
<dbReference type="PANTHER" id="PTHR30222:SF17">
    <property type="entry name" value="SPERMIDINE_PUTRESCINE-BINDING PERIPLASMIC PROTEIN"/>
    <property type="match status" value="1"/>
</dbReference>
<evidence type="ECO:0000256" key="3">
    <source>
        <dbReference type="ARBA" id="ARBA00022729"/>
    </source>
</evidence>
<dbReference type="PANTHER" id="PTHR30222">
    <property type="entry name" value="SPERMIDINE/PUTRESCINE-BINDING PERIPLASMIC PROTEIN"/>
    <property type="match status" value="1"/>
</dbReference>
<dbReference type="AlphaFoldDB" id="A0A0H3BL20"/>
<proteinExistence type="predicted"/>
<dbReference type="GO" id="GO:0015846">
    <property type="term" value="P:polyamine transport"/>
    <property type="evidence" value="ECO:0007669"/>
    <property type="project" value="InterPro"/>
</dbReference>
<comment type="subcellular location">
    <subcellularLocation>
        <location evidence="1">Periplasm</location>
    </subcellularLocation>
</comment>
<name>A0A0H3BL20_TREPS</name>
<dbReference type="RefSeq" id="WP_010882100.1">
    <property type="nucleotide sequence ID" value="NC_010741.1"/>
</dbReference>
<dbReference type="Proteomes" id="UP000001202">
    <property type="component" value="Chromosome"/>
</dbReference>
<dbReference type="Pfam" id="PF13416">
    <property type="entry name" value="SBP_bac_8"/>
    <property type="match status" value="1"/>
</dbReference>
<dbReference type="PRINTS" id="PR00909">
    <property type="entry name" value="SPERMDNBNDNG"/>
</dbReference>
<organism evidence="7 8">
    <name type="scientific">Treponema pallidum subsp. pallidum (strain SS14)</name>
    <dbReference type="NCBI Taxonomy" id="455434"/>
    <lineage>
        <taxon>Bacteria</taxon>
        <taxon>Pseudomonadati</taxon>
        <taxon>Spirochaetota</taxon>
        <taxon>Spirochaetia</taxon>
        <taxon>Spirochaetales</taxon>
        <taxon>Treponemataceae</taxon>
        <taxon>Treponema</taxon>
    </lineage>
</organism>
<evidence type="ECO:0000256" key="6">
    <source>
        <dbReference type="SAM" id="SignalP"/>
    </source>
</evidence>
<dbReference type="EMBL" id="CP000805">
    <property type="protein sequence ID" value="ACD71073.1"/>
    <property type="molecule type" value="Genomic_DNA"/>
</dbReference>